<gene>
    <name evidence="12" type="ORF">PCL1606_27180</name>
</gene>
<organism evidence="12 13">
    <name type="scientific">Pseudomonas chlororaphis</name>
    <dbReference type="NCBI Taxonomy" id="587753"/>
    <lineage>
        <taxon>Bacteria</taxon>
        <taxon>Pseudomonadati</taxon>
        <taxon>Pseudomonadota</taxon>
        <taxon>Gammaproteobacteria</taxon>
        <taxon>Pseudomonadales</taxon>
        <taxon>Pseudomonadaceae</taxon>
        <taxon>Pseudomonas</taxon>
    </lineage>
</organism>
<evidence type="ECO:0000256" key="3">
    <source>
        <dbReference type="ARBA" id="ARBA00022827"/>
    </source>
</evidence>
<name>A0A0D5XZP4_9PSED</name>
<dbReference type="SUPFAM" id="SSF56645">
    <property type="entry name" value="Acyl-CoA dehydrogenase NM domain-like"/>
    <property type="match status" value="1"/>
</dbReference>
<reference evidence="12 13" key="1">
    <citation type="journal article" date="2015" name="Mol. Plant Microbe Interact.">
        <title>Comparative Genomic Analysis of Pseudomonas chlororaphis PCL1606 Reveals New Insight into Antifungal Compounds Involved in Biocontrol.</title>
        <authorList>
            <person name="Calderon C.E."/>
            <person name="Ramos C."/>
            <person name="de Vicente A."/>
            <person name="Cazorla F.M."/>
        </authorList>
    </citation>
    <scope>NUCLEOTIDE SEQUENCE [LARGE SCALE GENOMIC DNA]</scope>
    <source>
        <strain evidence="12 13">PCL1606</strain>
    </source>
</reference>
<feature type="domain" description="HpaB/PvcC/4-BUDH N-terminal" evidence="11">
    <location>
        <begin position="16"/>
        <end position="282"/>
    </location>
</feature>
<dbReference type="Pfam" id="PF11794">
    <property type="entry name" value="HpaB_N"/>
    <property type="match status" value="1"/>
</dbReference>
<evidence type="ECO:0000313" key="13">
    <source>
        <dbReference type="Proteomes" id="UP000032748"/>
    </source>
</evidence>
<protein>
    <recommendedName>
        <fullName evidence="8">4-hydroxyphenylacetate 3-monooxygenase, oxygenase component</fullName>
        <ecNumber evidence="8">1.14.14.9</ecNumber>
    </recommendedName>
</protein>
<feature type="binding site" evidence="9">
    <location>
        <begin position="156"/>
        <end position="158"/>
    </location>
    <ligand>
        <name>FAD</name>
        <dbReference type="ChEBI" id="CHEBI:57692"/>
    </ligand>
</feature>
<dbReference type="FunFam" id="2.40.110.10:FF:000026">
    <property type="entry name" value="4-hydroxyphenylacetate 3-monooxygenase oxygenase component"/>
    <property type="match status" value="1"/>
</dbReference>
<dbReference type="Gene3D" id="1.10.3140.10">
    <property type="entry name" value="4-hydroxybutyryl-coa dehydratase, domain 1"/>
    <property type="match status" value="1"/>
</dbReference>
<dbReference type="KEGG" id="pcz:PCL1606_27180"/>
<keyword evidence="4" id="KW-0560">Oxidoreductase</keyword>
<dbReference type="InterPro" id="IPR024719">
    <property type="entry name" value="HpaB/PvcC/4-BUDH_C"/>
</dbReference>
<evidence type="ECO:0000256" key="7">
    <source>
        <dbReference type="ARBA" id="ARBA00061227"/>
    </source>
</evidence>
<accession>A0A0D5XZP4</accession>
<dbReference type="GO" id="GO:0010124">
    <property type="term" value="P:phenylacetate catabolic process"/>
    <property type="evidence" value="ECO:0007669"/>
    <property type="project" value="InterPro"/>
</dbReference>
<dbReference type="FunFam" id="1.20.140.10:FF:000044">
    <property type="entry name" value="4-hydroxyphenylacetate 3-monooxygenase oxygenase component"/>
    <property type="match status" value="1"/>
</dbReference>
<evidence type="ECO:0000256" key="1">
    <source>
        <dbReference type="ARBA" id="ARBA00005112"/>
    </source>
</evidence>
<proteinExistence type="inferred from homology"/>
<dbReference type="Gene3D" id="1.20.140.10">
    <property type="entry name" value="Butyryl-CoA Dehydrogenase, subunit A, domain 3"/>
    <property type="match status" value="1"/>
</dbReference>
<evidence type="ECO:0000256" key="4">
    <source>
        <dbReference type="ARBA" id="ARBA00023002"/>
    </source>
</evidence>
<evidence type="ECO:0000259" key="11">
    <source>
        <dbReference type="Pfam" id="PF11794"/>
    </source>
</evidence>
<evidence type="ECO:0000256" key="9">
    <source>
        <dbReference type="PIRSR" id="PIRSR000331-2"/>
    </source>
</evidence>
<dbReference type="SUPFAM" id="SSF47203">
    <property type="entry name" value="Acyl-CoA dehydrogenase C-terminal domain-like"/>
    <property type="match status" value="1"/>
</dbReference>
<dbReference type="Proteomes" id="UP000032748">
    <property type="component" value="Chromosome"/>
</dbReference>
<dbReference type="InterPro" id="IPR012688">
    <property type="entry name" value="HpaB_gammaproteobact"/>
</dbReference>
<evidence type="ECO:0000256" key="2">
    <source>
        <dbReference type="ARBA" id="ARBA00022630"/>
    </source>
</evidence>
<evidence type="ECO:0000256" key="6">
    <source>
        <dbReference type="ARBA" id="ARBA00052837"/>
    </source>
</evidence>
<dbReference type="InterPro" id="IPR024677">
    <property type="entry name" value="HpaB/PvcC"/>
</dbReference>
<dbReference type="FunFam" id="1.10.3140.10:FF:000001">
    <property type="entry name" value="4-hydroxyphenylacetate 3-monooxygenase oxygenase component"/>
    <property type="match status" value="1"/>
</dbReference>
<dbReference type="InterPro" id="IPR009100">
    <property type="entry name" value="AcylCoA_DH/oxidase_NM_dom_sf"/>
</dbReference>
<dbReference type="InterPro" id="IPR024674">
    <property type="entry name" value="HpaB/PvcC/4-BUDH_N"/>
</dbReference>
<keyword evidence="5" id="KW-0503">Monooxygenase</keyword>
<dbReference type="PIRSF" id="PIRSF000331">
    <property type="entry name" value="HpaA_HpaB"/>
    <property type="match status" value="1"/>
</dbReference>
<evidence type="ECO:0000259" key="10">
    <source>
        <dbReference type="Pfam" id="PF03241"/>
    </source>
</evidence>
<dbReference type="InterPro" id="IPR046373">
    <property type="entry name" value="Acyl-CoA_Oxase/DH_mid-dom_sf"/>
</dbReference>
<dbReference type="NCBIfam" id="TIGR02310">
    <property type="entry name" value="HpaB-2"/>
    <property type="match status" value="1"/>
</dbReference>
<dbReference type="PANTHER" id="PTHR36117">
    <property type="entry name" value="4-HYDROXYPHENYLACETATE 3-MONOOXYGENASE-RELATED"/>
    <property type="match status" value="1"/>
</dbReference>
<dbReference type="AlphaFoldDB" id="A0A0D5XZP4"/>
<comment type="pathway">
    <text evidence="1">Aromatic compound metabolism; 4-hydroxyphenylacetate degradation; pyruvate and succinate semialdehyde from 4-hydroxyphenylacetate: step 1/7.</text>
</comment>
<keyword evidence="2" id="KW-0285">Flavoprotein</keyword>
<dbReference type="EMBL" id="CP011110">
    <property type="protein sequence ID" value="AKA24169.1"/>
    <property type="molecule type" value="Genomic_DNA"/>
</dbReference>
<dbReference type="GO" id="GO:0050660">
    <property type="term" value="F:flavin adenine dinucleotide binding"/>
    <property type="evidence" value="ECO:0007669"/>
    <property type="project" value="InterPro"/>
</dbReference>
<dbReference type="Gene3D" id="2.40.110.10">
    <property type="entry name" value="Butyryl-CoA Dehydrogenase, subunit A, domain 2"/>
    <property type="match status" value="1"/>
</dbReference>
<dbReference type="EC" id="1.14.14.9" evidence="8"/>
<comment type="catalytic activity">
    <reaction evidence="6">
        <text>4-hydroxyphenylacetate + FADH2 + O2 = 3,4-dihydroxyphenylacetate + FAD + H2O + H(+)</text>
        <dbReference type="Rhea" id="RHEA:30595"/>
        <dbReference type="ChEBI" id="CHEBI:15377"/>
        <dbReference type="ChEBI" id="CHEBI:15378"/>
        <dbReference type="ChEBI" id="CHEBI:15379"/>
        <dbReference type="ChEBI" id="CHEBI:17612"/>
        <dbReference type="ChEBI" id="CHEBI:48999"/>
        <dbReference type="ChEBI" id="CHEBI:57692"/>
        <dbReference type="ChEBI" id="CHEBI:58307"/>
        <dbReference type="EC" id="1.14.14.9"/>
    </reaction>
</comment>
<dbReference type="InterPro" id="IPR004925">
    <property type="entry name" value="HpaB/PvcC/4-BUDH"/>
</dbReference>
<feature type="binding site" evidence="9">
    <location>
        <position position="197"/>
    </location>
    <ligand>
        <name>FAD</name>
        <dbReference type="ChEBI" id="CHEBI:57692"/>
    </ligand>
</feature>
<dbReference type="InterPro" id="IPR036250">
    <property type="entry name" value="AcylCo_DH-like_C"/>
</dbReference>
<dbReference type="PATRIC" id="fig|587753.10.peg.2713"/>
<keyword evidence="3 9" id="KW-0274">FAD</keyword>
<evidence type="ECO:0000256" key="8">
    <source>
        <dbReference type="NCBIfam" id="TIGR02310"/>
    </source>
</evidence>
<feature type="domain" description="HpaB/PvcC/4-BUDH C-terminal" evidence="10">
    <location>
        <begin position="289"/>
        <end position="490"/>
    </location>
</feature>
<dbReference type="PIRSF" id="PIRSF500125">
    <property type="entry name" value="4_HPA_large"/>
    <property type="match status" value="1"/>
</dbReference>
<sequence>MMKPEDFRAETNRPLTGAEYLASLRDDREIYIYGDRVKDVTRHPAFRNSAASMARLYDALHDPATRDKLCWDTDTGNGGYTHKFFRSAKSADELRQQRDAIAEWSRLTYGWMGRSPDYKAAFGSALGANPEFYGKFEGNARTWYKRIQEACLYLNHAIVNPPIDRDKPVDQVKDVFISVDEEVAGGIIVSGAKVVATNSALTHYNFVGQGSAQLLGDNTDFALMFIAPMNTRGMKLICRPSYELQAGMSGSPFDYPLSSRFDENDAILIMDKVFIPWENVLIYRDFERCRQWFPQGGFGRLFPMQGCTRLAVKLDFITGLLVKALQCTGSLEFRGVQAQVGEVVAWRNLFWSLTDAMHGNASEWLNGAFLPSAQALQAYRVLAPQAYTDIKKIIEQVVASGLIYLPSGSRDLKDPQLNQYLSTYCRGSAGMGHEERIKILKLLWDAIGTEFGGRHELYEINYAGSQDEIRMQCLRHAQASGSMKAMTELVDQCLSDYDLDGWTVPHLTNPDDINMLDRIRQ</sequence>
<dbReference type="GO" id="GO:0052881">
    <property type="term" value="F:4-hydroxyphenylacetate 3-monooxygenase activity"/>
    <property type="evidence" value="ECO:0007669"/>
    <property type="project" value="UniProtKB-EC"/>
</dbReference>
<dbReference type="GO" id="GO:0016627">
    <property type="term" value="F:oxidoreductase activity, acting on the CH-CH group of donors"/>
    <property type="evidence" value="ECO:0007669"/>
    <property type="project" value="InterPro"/>
</dbReference>
<evidence type="ECO:0000313" key="12">
    <source>
        <dbReference type="EMBL" id="AKA24169.1"/>
    </source>
</evidence>
<comment type="similarity">
    <text evidence="7">Belongs to the FADH(2)-utilizing monooxygenase family.</text>
</comment>
<dbReference type="Pfam" id="PF03241">
    <property type="entry name" value="HpaB"/>
    <property type="match status" value="1"/>
</dbReference>
<dbReference type="PANTHER" id="PTHR36117:SF3">
    <property type="entry name" value="4-HYDROXYPHENYLACETATE 3-MONOOXYGENASE-RELATED"/>
    <property type="match status" value="1"/>
</dbReference>
<evidence type="ECO:0000256" key="5">
    <source>
        <dbReference type="ARBA" id="ARBA00023033"/>
    </source>
</evidence>